<dbReference type="GO" id="GO:0016747">
    <property type="term" value="F:acyltransferase activity, transferring groups other than amino-acyl groups"/>
    <property type="evidence" value="ECO:0007669"/>
    <property type="project" value="InterPro"/>
</dbReference>
<keyword evidence="3" id="KW-1185">Reference proteome</keyword>
<dbReference type="Proteomes" id="UP000263232">
    <property type="component" value="Chromosome"/>
</dbReference>
<dbReference type="KEGG" id="abae:CL176_08250"/>
<sequence>MMRFYDVVAQGRLDAFLTLYQEAFPPIERKELTQLLASHEAGKLHLLGIAWESEDLLGLCVLAQNGANILLDYFAIDPSFQGQQLGSLALGQLFTMYPGVNIVAEVEHSQMSHPDQRIRQRRKAFYLRNGFSEADFSVTISGEPFEVLAREPIQAKTYLDIYAQVYGKKELEKLSVSS</sequence>
<dbReference type="InterPro" id="IPR016181">
    <property type="entry name" value="Acyl_CoA_acyltransferase"/>
</dbReference>
<proteinExistence type="predicted"/>
<dbReference type="Gene3D" id="3.40.630.30">
    <property type="match status" value="1"/>
</dbReference>
<evidence type="ECO:0000259" key="1">
    <source>
        <dbReference type="PROSITE" id="PS51186"/>
    </source>
</evidence>
<accession>A0A347WLN3</accession>
<dbReference type="OrthoDB" id="9127144at2"/>
<dbReference type="SUPFAM" id="SSF55729">
    <property type="entry name" value="Acyl-CoA N-acyltransferases (Nat)"/>
    <property type="match status" value="1"/>
</dbReference>
<evidence type="ECO:0000313" key="2">
    <source>
        <dbReference type="EMBL" id="AXY25990.1"/>
    </source>
</evidence>
<organism evidence="2 3">
    <name type="scientific">Suicoccus acidiformans</name>
    <dbReference type="NCBI Taxonomy" id="2036206"/>
    <lineage>
        <taxon>Bacteria</taxon>
        <taxon>Bacillati</taxon>
        <taxon>Bacillota</taxon>
        <taxon>Bacilli</taxon>
        <taxon>Lactobacillales</taxon>
        <taxon>Aerococcaceae</taxon>
        <taxon>Suicoccus</taxon>
    </lineage>
</organism>
<feature type="domain" description="N-acetyltransferase" evidence="1">
    <location>
        <begin position="2"/>
        <end position="154"/>
    </location>
</feature>
<gene>
    <name evidence="2" type="ORF">CL176_08250</name>
</gene>
<reference evidence="2 3" key="1">
    <citation type="submission" date="2017-09" db="EMBL/GenBank/DDBJ databases">
        <title>Complete genome sequence of Oxytococcus suis strain ZY16052.</title>
        <authorList>
            <person name="Li F."/>
        </authorList>
    </citation>
    <scope>NUCLEOTIDE SEQUENCE [LARGE SCALE GENOMIC DNA]</scope>
    <source>
        <strain evidence="2 3">ZY16052</strain>
    </source>
</reference>
<dbReference type="PROSITE" id="PS51186">
    <property type="entry name" value="GNAT"/>
    <property type="match status" value="1"/>
</dbReference>
<dbReference type="InterPro" id="IPR000182">
    <property type="entry name" value="GNAT_dom"/>
</dbReference>
<protein>
    <recommendedName>
        <fullName evidence="1">N-acetyltransferase domain-containing protein</fullName>
    </recommendedName>
</protein>
<dbReference type="EMBL" id="CP023434">
    <property type="protein sequence ID" value="AXY25990.1"/>
    <property type="molecule type" value="Genomic_DNA"/>
</dbReference>
<dbReference type="AlphaFoldDB" id="A0A347WLN3"/>
<dbReference type="Pfam" id="PF00583">
    <property type="entry name" value="Acetyltransf_1"/>
    <property type="match status" value="1"/>
</dbReference>
<evidence type="ECO:0000313" key="3">
    <source>
        <dbReference type="Proteomes" id="UP000263232"/>
    </source>
</evidence>
<name>A0A347WLN3_9LACT</name>